<dbReference type="Proteomes" id="UP001328107">
    <property type="component" value="Unassembled WGS sequence"/>
</dbReference>
<feature type="non-terminal residue" evidence="1">
    <location>
        <position position="1"/>
    </location>
</feature>
<evidence type="ECO:0000313" key="2">
    <source>
        <dbReference type="Proteomes" id="UP001328107"/>
    </source>
</evidence>
<comment type="caution">
    <text evidence="1">The sequence shown here is derived from an EMBL/GenBank/DDBJ whole genome shotgun (WGS) entry which is preliminary data.</text>
</comment>
<reference evidence="2" key="1">
    <citation type="submission" date="2022-10" db="EMBL/GenBank/DDBJ databases">
        <title>Genome assembly of Pristionchus species.</title>
        <authorList>
            <person name="Yoshida K."/>
            <person name="Sommer R.J."/>
        </authorList>
    </citation>
    <scope>NUCLEOTIDE SEQUENCE [LARGE SCALE GENOMIC DNA]</scope>
    <source>
        <strain evidence="2">RS5460</strain>
    </source>
</reference>
<name>A0AAN4YZK5_9BILA</name>
<dbReference type="AlphaFoldDB" id="A0AAN4YZK5"/>
<keyword evidence="2" id="KW-1185">Reference proteome</keyword>
<evidence type="ECO:0000313" key="1">
    <source>
        <dbReference type="EMBL" id="GMR31298.1"/>
    </source>
</evidence>
<protein>
    <submittedName>
        <fullName evidence="1">Uncharacterized protein</fullName>
    </submittedName>
</protein>
<proteinExistence type="predicted"/>
<accession>A0AAN4YZK5</accession>
<sequence length="118" mass="13487">SIEKRVQFHYNSRNSEELKPCVGLIVEEIKEEEILDYNMKEPKEEPSDIPPSILHNPPFGLSVTDDEIMMEDILNDDMIEPKIEPIDAPLNDDQNNDIGGRVSMVDEMAEIGGWEEMT</sequence>
<feature type="non-terminal residue" evidence="1">
    <location>
        <position position="118"/>
    </location>
</feature>
<gene>
    <name evidence="1" type="ORF">PMAYCL1PPCAC_01493</name>
</gene>
<dbReference type="EMBL" id="BTRK01000001">
    <property type="protein sequence ID" value="GMR31298.1"/>
    <property type="molecule type" value="Genomic_DNA"/>
</dbReference>
<organism evidence="1 2">
    <name type="scientific">Pristionchus mayeri</name>
    <dbReference type="NCBI Taxonomy" id="1317129"/>
    <lineage>
        <taxon>Eukaryota</taxon>
        <taxon>Metazoa</taxon>
        <taxon>Ecdysozoa</taxon>
        <taxon>Nematoda</taxon>
        <taxon>Chromadorea</taxon>
        <taxon>Rhabditida</taxon>
        <taxon>Rhabditina</taxon>
        <taxon>Diplogasteromorpha</taxon>
        <taxon>Diplogasteroidea</taxon>
        <taxon>Neodiplogasteridae</taxon>
        <taxon>Pristionchus</taxon>
    </lineage>
</organism>